<accession>A0A840ZTF0</accession>
<reference evidence="4 5" key="1">
    <citation type="submission" date="2020-08" db="EMBL/GenBank/DDBJ databases">
        <title>Genomic Encyclopedia of Type Strains, Phase IV (KMG-IV): sequencing the most valuable type-strain genomes for metagenomic binning, comparative biology and taxonomic classification.</title>
        <authorList>
            <person name="Goeker M."/>
        </authorList>
    </citation>
    <scope>NUCLEOTIDE SEQUENCE [LARGE SCALE GENOMIC DNA]</scope>
    <source>
        <strain evidence="4 5">DSM 2163</strain>
    </source>
</reference>
<dbReference type="Pfam" id="PF00004">
    <property type="entry name" value="AAA"/>
    <property type="match status" value="1"/>
</dbReference>
<comment type="caution">
    <text evidence="4">The sequence shown here is derived from an EMBL/GenBank/DDBJ whole genome shotgun (WGS) entry which is preliminary data.</text>
</comment>
<dbReference type="InterPro" id="IPR003960">
    <property type="entry name" value="ATPase_AAA_CS"/>
</dbReference>
<dbReference type="GO" id="GO:0004222">
    <property type="term" value="F:metalloendopeptidase activity"/>
    <property type="evidence" value="ECO:0007669"/>
    <property type="project" value="InterPro"/>
</dbReference>
<evidence type="ECO:0000259" key="3">
    <source>
        <dbReference type="SMART" id="SM00382"/>
    </source>
</evidence>
<keyword evidence="1" id="KW-0067">ATP-binding</keyword>
<dbReference type="GO" id="GO:0030163">
    <property type="term" value="P:protein catabolic process"/>
    <property type="evidence" value="ECO:0007669"/>
    <property type="project" value="TreeGrafter"/>
</dbReference>
<evidence type="ECO:0000313" key="5">
    <source>
        <dbReference type="Proteomes" id="UP000583454"/>
    </source>
</evidence>
<feature type="domain" description="AAA+ ATPase" evidence="3">
    <location>
        <begin position="306"/>
        <end position="450"/>
    </location>
</feature>
<dbReference type="GO" id="GO:0005886">
    <property type="term" value="C:plasma membrane"/>
    <property type="evidence" value="ECO:0007669"/>
    <property type="project" value="TreeGrafter"/>
</dbReference>
<dbReference type="Pfam" id="PF01434">
    <property type="entry name" value="Peptidase_M41"/>
    <property type="match status" value="1"/>
</dbReference>
<dbReference type="GO" id="GO:0006508">
    <property type="term" value="P:proteolysis"/>
    <property type="evidence" value="ECO:0007669"/>
    <property type="project" value="InterPro"/>
</dbReference>
<evidence type="ECO:0000256" key="1">
    <source>
        <dbReference type="RuleBase" id="RU003651"/>
    </source>
</evidence>
<dbReference type="Gene3D" id="3.40.50.300">
    <property type="entry name" value="P-loop containing nucleotide triphosphate hydrolases"/>
    <property type="match status" value="1"/>
</dbReference>
<dbReference type="InterPro" id="IPR037219">
    <property type="entry name" value="Peptidase_M41-like"/>
</dbReference>
<comment type="similarity">
    <text evidence="1">Belongs to the AAA ATPase family.</text>
</comment>
<name>A0A840ZTF0_9HYPH</name>
<dbReference type="InterPro" id="IPR003959">
    <property type="entry name" value="ATPase_AAA_core"/>
</dbReference>
<dbReference type="PANTHER" id="PTHR23076:SF97">
    <property type="entry name" value="ATP-DEPENDENT ZINC METALLOPROTEASE YME1L1"/>
    <property type="match status" value="1"/>
</dbReference>
<dbReference type="Proteomes" id="UP000583454">
    <property type="component" value="Unassembled WGS sequence"/>
</dbReference>
<dbReference type="Gene3D" id="1.20.58.760">
    <property type="entry name" value="Peptidase M41"/>
    <property type="match status" value="1"/>
</dbReference>
<dbReference type="Gene3D" id="1.10.8.60">
    <property type="match status" value="1"/>
</dbReference>
<feature type="region of interest" description="Disordered" evidence="2">
    <location>
        <begin position="1"/>
        <end position="78"/>
    </location>
</feature>
<dbReference type="PROSITE" id="PS00674">
    <property type="entry name" value="AAA"/>
    <property type="match status" value="1"/>
</dbReference>
<dbReference type="AlphaFoldDB" id="A0A840ZTF0"/>
<proteinExistence type="inferred from homology"/>
<protein>
    <recommendedName>
        <fullName evidence="3">AAA+ ATPase domain-containing protein</fullName>
    </recommendedName>
</protein>
<dbReference type="CDD" id="cd19481">
    <property type="entry name" value="RecA-like_protease"/>
    <property type="match status" value="1"/>
</dbReference>
<evidence type="ECO:0000256" key="2">
    <source>
        <dbReference type="SAM" id="MobiDB-lite"/>
    </source>
</evidence>
<dbReference type="GO" id="GO:0016887">
    <property type="term" value="F:ATP hydrolysis activity"/>
    <property type="evidence" value="ECO:0007669"/>
    <property type="project" value="InterPro"/>
</dbReference>
<dbReference type="InterPro" id="IPR000642">
    <property type="entry name" value="Peptidase_M41"/>
</dbReference>
<dbReference type="SUPFAM" id="SSF52540">
    <property type="entry name" value="P-loop containing nucleoside triphosphate hydrolases"/>
    <property type="match status" value="1"/>
</dbReference>
<keyword evidence="5" id="KW-1185">Reference proteome</keyword>
<dbReference type="InterPro" id="IPR003593">
    <property type="entry name" value="AAA+_ATPase"/>
</dbReference>
<evidence type="ECO:0000313" key="4">
    <source>
        <dbReference type="EMBL" id="MBB5760315.1"/>
    </source>
</evidence>
<dbReference type="GO" id="GO:0004176">
    <property type="term" value="F:ATP-dependent peptidase activity"/>
    <property type="evidence" value="ECO:0007669"/>
    <property type="project" value="InterPro"/>
</dbReference>
<dbReference type="GO" id="GO:0005524">
    <property type="term" value="F:ATP binding"/>
    <property type="evidence" value="ECO:0007669"/>
    <property type="project" value="UniProtKB-KW"/>
</dbReference>
<organism evidence="4 5">
    <name type="scientific">Methylorubrum rhodinum</name>
    <dbReference type="NCBI Taxonomy" id="29428"/>
    <lineage>
        <taxon>Bacteria</taxon>
        <taxon>Pseudomonadati</taxon>
        <taxon>Pseudomonadota</taxon>
        <taxon>Alphaproteobacteria</taxon>
        <taxon>Hyphomicrobiales</taxon>
        <taxon>Methylobacteriaceae</taxon>
        <taxon>Methylorubrum</taxon>
    </lineage>
</organism>
<dbReference type="SMART" id="SM00382">
    <property type="entry name" value="AAA"/>
    <property type="match status" value="1"/>
</dbReference>
<sequence>MSTDENTRSAPADAVPTRSGDVDVSNRPNTNQAGSGREVAVETEFDSDPAISDLLDLGEPGDGSAGTTDASGGRSGWQNWRGVRQFDGLGQPIELLVEIALDAPLSSRVRRALHQSESIVVLINVPSAAWVKPVDEAIRRASGHRAACLLLTRQPRVSISTDPDTEAANLVARGRPVVAITPDPTWVAPLLSAAADHVITVPPLNAAQVGLAVRMWCGRRTRTVLAPDNLAGLDLSDVAAALRSGSTPAACLNRIRRASQARVGTAEGEAVTPLDQLTGYGGAHAWAIRTVAAIAQVRRREMPASALEGVVLFGPPGTGKTTLARALAQASGVVCVETSVGRWFAESPGYLDSIIKQIAQLCDRLEYSAKQDGCAIGFFDELDALPSRSRLDDRNAAWWGTIISYCLIRFETLRKAGVVLIGATNHIDRIDAALLRPGRFDRQFLIAAPDEAGRLGILRVHLGDDLAEADLTSAARLSHGMTGAVLAGCVRAARNRAQAAGRPMQPHDLLAEIAPADARSPAQLRAVALHEAGHALLAHRLGITVVQVTTREGPNHCGATVLRLSDPMPDRAALERRVIGLLGGRAADAVLGSGATAGASEDLREATRLLAAVHASLGLGDTLRAVVSQEHAAVLLREDAALAQVVEADLRRLQSMAEALVRADHSAILALVEALLTHRVLTGDEVAEIAARHRPRLRVRAGCRPAAPRHIGLVLPDRSSLTTAR</sequence>
<gene>
    <name evidence="4" type="ORF">HNR00_005064</name>
</gene>
<keyword evidence="1" id="KW-0547">Nucleotide-binding</keyword>
<dbReference type="InterPro" id="IPR027417">
    <property type="entry name" value="P-loop_NTPase"/>
</dbReference>
<dbReference type="EMBL" id="JACHOP010000043">
    <property type="protein sequence ID" value="MBB5760315.1"/>
    <property type="molecule type" value="Genomic_DNA"/>
</dbReference>
<dbReference type="SUPFAM" id="SSF140990">
    <property type="entry name" value="FtsH protease domain-like"/>
    <property type="match status" value="1"/>
</dbReference>
<dbReference type="PANTHER" id="PTHR23076">
    <property type="entry name" value="METALLOPROTEASE M41 FTSH"/>
    <property type="match status" value="1"/>
</dbReference>
<dbReference type="RefSeq" id="WP_183574157.1">
    <property type="nucleotide sequence ID" value="NZ_JACHOP010000043.1"/>
</dbReference>